<dbReference type="Proteomes" id="UP000215914">
    <property type="component" value="Unassembled WGS sequence"/>
</dbReference>
<sequence>MKSNGTLTRTTTPTPEQPIPMARFSIGEEDDDVPLTFKRQRLSTSASASVNRSHSQPQVVTDEIDEQQENIEIEDVESDSEGYEELEPDDEEEEDDDELKAVLTDPDVLDCPICLDPLSTPVFQCENGHIACSLCCSKVKRKCPSCCMPIGYNRCRAIEKVIESVKVSCKNAQHGCKTTITYSQKTEHEQMCPFVTCYCPHPSCPFGGTSRNMYIHFGIQHAVSTTRFTYDTTFFVHVATQQKHIFFQEQHESVIFILNHEVKEHGRALSVDCVGPSTLKSCFEYQITARQLKSVLTLQCVPDVYTRWSEHPLKRNYLTVPSDFFCCSGTLPLHLCIKKTVLPE</sequence>
<evidence type="ECO:0000256" key="7">
    <source>
        <dbReference type="ARBA" id="ARBA00022771"/>
    </source>
</evidence>
<evidence type="ECO:0000256" key="2">
    <source>
        <dbReference type="ARBA" id="ARBA00004906"/>
    </source>
</evidence>
<feature type="compositionally biased region" description="Polar residues" evidence="12">
    <location>
        <begin position="42"/>
        <end position="59"/>
    </location>
</feature>
<dbReference type="InterPro" id="IPR013083">
    <property type="entry name" value="Znf_RING/FYVE/PHD"/>
</dbReference>
<dbReference type="AlphaFoldDB" id="A0A9K3HKQ8"/>
<dbReference type="EMBL" id="MNCJ02000326">
    <property type="protein sequence ID" value="KAF5780284.1"/>
    <property type="molecule type" value="Genomic_DNA"/>
</dbReference>
<evidence type="ECO:0000256" key="1">
    <source>
        <dbReference type="ARBA" id="ARBA00000900"/>
    </source>
</evidence>
<evidence type="ECO:0000256" key="4">
    <source>
        <dbReference type="ARBA" id="ARBA00012483"/>
    </source>
</evidence>
<keyword evidence="16" id="KW-1185">Reference proteome</keyword>
<feature type="compositionally biased region" description="Acidic residues" evidence="12">
    <location>
        <begin position="62"/>
        <end position="98"/>
    </location>
</feature>
<comment type="caution">
    <text evidence="15">The sequence shown here is derived from an EMBL/GenBank/DDBJ whole genome shotgun (WGS) entry which is preliminary data.</text>
</comment>
<comment type="function">
    <text evidence="10">E3 ubiquitin-protein ligase that mediates ubiquitination and subsequent proteasomal degradation of target proteins. E3 ubiquitin ligases accept ubiquitin from an E2 ubiquitin-conjugating enzyme in the form of a thioester and then directly transfers the ubiquitin to targeted substrates. It probably triggers the ubiquitin-mediated degradation of different substrates.</text>
</comment>
<protein>
    <recommendedName>
        <fullName evidence="4">RING-type E3 ubiquitin transferase</fullName>
        <ecNumber evidence="4">2.3.2.27</ecNumber>
    </recommendedName>
</protein>
<dbReference type="PANTHER" id="PTHR46632">
    <property type="entry name" value="E3 UBIQUITIN-PROTEIN LIGASE SINA-LIKE 4"/>
    <property type="match status" value="1"/>
</dbReference>
<dbReference type="GO" id="GO:0061630">
    <property type="term" value="F:ubiquitin protein ligase activity"/>
    <property type="evidence" value="ECO:0007669"/>
    <property type="project" value="UniProtKB-EC"/>
</dbReference>
<evidence type="ECO:0000313" key="16">
    <source>
        <dbReference type="Proteomes" id="UP000215914"/>
    </source>
</evidence>
<evidence type="ECO:0000256" key="5">
    <source>
        <dbReference type="ARBA" id="ARBA00022679"/>
    </source>
</evidence>
<evidence type="ECO:0000256" key="12">
    <source>
        <dbReference type="SAM" id="MobiDB-lite"/>
    </source>
</evidence>
<keyword evidence="6" id="KW-0479">Metal-binding</keyword>
<dbReference type="PROSITE" id="PS51081">
    <property type="entry name" value="ZF_SIAH"/>
    <property type="match status" value="1"/>
</dbReference>
<dbReference type="Gramene" id="mRNA:HanXRQr2_Chr11g0470191">
    <property type="protein sequence ID" value="mRNA:HanXRQr2_Chr11g0470191"/>
    <property type="gene ID" value="HanXRQr2_Chr11g0470191"/>
</dbReference>
<name>A0A9K3HKQ8_HELAN</name>
<keyword evidence="8" id="KW-0833">Ubl conjugation pathway</keyword>
<dbReference type="PANTHER" id="PTHR46632:SF16">
    <property type="entry name" value="E3 UBIQUITIN-PROTEIN LIGASE SINA-LIKE 10"/>
    <property type="match status" value="1"/>
</dbReference>
<evidence type="ECO:0000256" key="3">
    <source>
        <dbReference type="ARBA" id="ARBA00009119"/>
    </source>
</evidence>
<keyword evidence="9" id="KW-0862">Zinc</keyword>
<reference evidence="15" key="2">
    <citation type="submission" date="2020-06" db="EMBL/GenBank/DDBJ databases">
        <title>Helianthus annuus Genome sequencing and assembly Release 2.</title>
        <authorList>
            <person name="Gouzy J."/>
            <person name="Langlade N."/>
            <person name="Munos S."/>
        </authorList>
    </citation>
    <scope>NUCLEOTIDE SEQUENCE</scope>
    <source>
        <tissue evidence="15">Leaves</tissue>
    </source>
</reference>
<dbReference type="GO" id="GO:0008270">
    <property type="term" value="F:zinc ion binding"/>
    <property type="evidence" value="ECO:0007669"/>
    <property type="project" value="UniProtKB-KW"/>
</dbReference>
<dbReference type="PROSITE" id="PS50089">
    <property type="entry name" value="ZF_RING_2"/>
    <property type="match status" value="1"/>
</dbReference>
<evidence type="ECO:0000313" key="15">
    <source>
        <dbReference type="EMBL" id="KAF5780284.1"/>
    </source>
</evidence>
<dbReference type="InterPro" id="IPR001841">
    <property type="entry name" value="Znf_RING"/>
</dbReference>
<accession>A0A9K3HKQ8</accession>
<comment type="catalytic activity">
    <reaction evidence="1">
        <text>S-ubiquitinyl-[E2 ubiquitin-conjugating enzyme]-L-cysteine + [acceptor protein]-L-lysine = [E2 ubiquitin-conjugating enzyme]-L-cysteine + N(6)-ubiquitinyl-[acceptor protein]-L-lysine.</text>
        <dbReference type="EC" id="2.3.2.27"/>
    </reaction>
</comment>
<feature type="region of interest" description="Disordered" evidence="12">
    <location>
        <begin position="1"/>
        <end position="98"/>
    </location>
</feature>
<dbReference type="InterPro" id="IPR044286">
    <property type="entry name" value="SINL_plant"/>
</dbReference>
<evidence type="ECO:0000259" key="13">
    <source>
        <dbReference type="PROSITE" id="PS50089"/>
    </source>
</evidence>
<dbReference type="EC" id="2.3.2.27" evidence="4"/>
<dbReference type="Gene3D" id="3.30.40.10">
    <property type="entry name" value="Zinc/RING finger domain, C3HC4 (zinc finger)"/>
    <property type="match status" value="1"/>
</dbReference>
<evidence type="ECO:0000256" key="8">
    <source>
        <dbReference type="ARBA" id="ARBA00022786"/>
    </source>
</evidence>
<dbReference type="Pfam" id="PF21362">
    <property type="entry name" value="Sina_RING"/>
    <property type="match status" value="1"/>
</dbReference>
<evidence type="ECO:0000256" key="11">
    <source>
        <dbReference type="PROSITE-ProRule" id="PRU00455"/>
    </source>
</evidence>
<keyword evidence="5" id="KW-0808">Transferase</keyword>
<feature type="domain" description="SIAH-type" evidence="14">
    <location>
        <begin position="164"/>
        <end position="222"/>
    </location>
</feature>
<dbReference type="CDD" id="cd16571">
    <property type="entry name" value="RING-HC_SIAHs"/>
    <property type="match status" value="1"/>
</dbReference>
<evidence type="ECO:0000259" key="14">
    <source>
        <dbReference type="PROSITE" id="PS51081"/>
    </source>
</evidence>
<dbReference type="InterPro" id="IPR049548">
    <property type="entry name" value="Sina-like_RING"/>
</dbReference>
<keyword evidence="7 11" id="KW-0863">Zinc-finger</keyword>
<comment type="pathway">
    <text evidence="2">Protein modification; protein ubiquitination.</text>
</comment>
<gene>
    <name evidence="15" type="ORF">HanXRQr2_Chr11g0470191</name>
</gene>
<reference evidence="15" key="1">
    <citation type="journal article" date="2017" name="Nature">
        <title>The sunflower genome provides insights into oil metabolism, flowering and Asterid evolution.</title>
        <authorList>
            <person name="Badouin H."/>
            <person name="Gouzy J."/>
            <person name="Grassa C.J."/>
            <person name="Murat F."/>
            <person name="Staton S.E."/>
            <person name="Cottret L."/>
            <person name="Lelandais-Briere C."/>
            <person name="Owens G.L."/>
            <person name="Carrere S."/>
            <person name="Mayjonade B."/>
            <person name="Legrand L."/>
            <person name="Gill N."/>
            <person name="Kane N.C."/>
            <person name="Bowers J.E."/>
            <person name="Hubner S."/>
            <person name="Bellec A."/>
            <person name="Berard A."/>
            <person name="Berges H."/>
            <person name="Blanchet N."/>
            <person name="Boniface M.C."/>
            <person name="Brunel D."/>
            <person name="Catrice O."/>
            <person name="Chaidir N."/>
            <person name="Claudel C."/>
            <person name="Donnadieu C."/>
            <person name="Faraut T."/>
            <person name="Fievet G."/>
            <person name="Helmstetter N."/>
            <person name="King M."/>
            <person name="Knapp S.J."/>
            <person name="Lai Z."/>
            <person name="Le Paslier M.C."/>
            <person name="Lippi Y."/>
            <person name="Lorenzon L."/>
            <person name="Mandel J.R."/>
            <person name="Marage G."/>
            <person name="Marchand G."/>
            <person name="Marquand E."/>
            <person name="Bret-Mestries E."/>
            <person name="Morien E."/>
            <person name="Nambeesan S."/>
            <person name="Nguyen T."/>
            <person name="Pegot-Espagnet P."/>
            <person name="Pouilly N."/>
            <person name="Raftis F."/>
            <person name="Sallet E."/>
            <person name="Schiex T."/>
            <person name="Thomas J."/>
            <person name="Vandecasteele C."/>
            <person name="Vares D."/>
            <person name="Vear F."/>
            <person name="Vautrin S."/>
            <person name="Crespi M."/>
            <person name="Mangin B."/>
            <person name="Burke J.M."/>
            <person name="Salse J."/>
            <person name="Munos S."/>
            <person name="Vincourt P."/>
            <person name="Rieseberg L.H."/>
            <person name="Langlade N.B."/>
        </authorList>
    </citation>
    <scope>NUCLEOTIDE SEQUENCE</scope>
    <source>
        <tissue evidence="15">Leaves</tissue>
    </source>
</reference>
<feature type="compositionally biased region" description="Low complexity" evidence="12">
    <location>
        <begin position="1"/>
        <end position="14"/>
    </location>
</feature>
<dbReference type="InterPro" id="IPR013010">
    <property type="entry name" value="Znf_SIAH"/>
</dbReference>
<evidence type="ECO:0000256" key="9">
    <source>
        <dbReference type="ARBA" id="ARBA00022833"/>
    </source>
</evidence>
<organism evidence="15 16">
    <name type="scientific">Helianthus annuus</name>
    <name type="common">Common sunflower</name>
    <dbReference type="NCBI Taxonomy" id="4232"/>
    <lineage>
        <taxon>Eukaryota</taxon>
        <taxon>Viridiplantae</taxon>
        <taxon>Streptophyta</taxon>
        <taxon>Embryophyta</taxon>
        <taxon>Tracheophyta</taxon>
        <taxon>Spermatophyta</taxon>
        <taxon>Magnoliopsida</taxon>
        <taxon>eudicotyledons</taxon>
        <taxon>Gunneridae</taxon>
        <taxon>Pentapetalae</taxon>
        <taxon>asterids</taxon>
        <taxon>campanulids</taxon>
        <taxon>Asterales</taxon>
        <taxon>Asteraceae</taxon>
        <taxon>Asteroideae</taxon>
        <taxon>Heliantheae alliance</taxon>
        <taxon>Heliantheae</taxon>
        <taxon>Helianthus</taxon>
    </lineage>
</organism>
<comment type="similarity">
    <text evidence="3">Belongs to the SINA (Seven in absentia) family.</text>
</comment>
<feature type="domain" description="RING-type" evidence="13">
    <location>
        <begin position="111"/>
        <end position="146"/>
    </location>
</feature>
<proteinExistence type="inferred from homology"/>
<dbReference type="SUPFAM" id="SSF49599">
    <property type="entry name" value="TRAF domain-like"/>
    <property type="match status" value="1"/>
</dbReference>
<evidence type="ECO:0000256" key="10">
    <source>
        <dbReference type="ARBA" id="ARBA00024004"/>
    </source>
</evidence>
<dbReference type="Pfam" id="PF21361">
    <property type="entry name" value="Sina_ZnF"/>
    <property type="match status" value="1"/>
</dbReference>
<evidence type="ECO:0000256" key="6">
    <source>
        <dbReference type="ARBA" id="ARBA00022723"/>
    </source>
</evidence>